<organism evidence="2 3">
    <name type="scientific">Natronosporangium hydrolyticum</name>
    <dbReference type="NCBI Taxonomy" id="2811111"/>
    <lineage>
        <taxon>Bacteria</taxon>
        <taxon>Bacillati</taxon>
        <taxon>Actinomycetota</taxon>
        <taxon>Actinomycetes</taxon>
        <taxon>Micromonosporales</taxon>
        <taxon>Micromonosporaceae</taxon>
        <taxon>Natronosporangium</taxon>
    </lineage>
</organism>
<dbReference type="AlphaFoldDB" id="A0A895YP82"/>
<feature type="transmembrane region" description="Helical" evidence="1">
    <location>
        <begin position="56"/>
        <end position="71"/>
    </location>
</feature>
<proteinExistence type="predicted"/>
<dbReference type="Pfam" id="PF16316">
    <property type="entry name" value="DUF4956"/>
    <property type="match status" value="1"/>
</dbReference>
<sequence length="201" mass="21698">MSGLALVGIDIIAVSVLVFGLYFPRHRRRDLVVAYLGVNIGVMAVAIALISSDAGIGLGLGFALFGVLSLIRLRSTELDQHEVAYYFCALALGILGAISSIPLWLSAGLMALILVVMFIGDNPRLFRSYRRQVLVLDSAIADDTMLMAHVERLLGARVHAARIQRVDLVNDTTTVEVRFSHAGQRTSLIPAVANTGGELNR</sequence>
<feature type="transmembrane region" description="Helical" evidence="1">
    <location>
        <begin position="83"/>
        <end position="101"/>
    </location>
</feature>
<protein>
    <submittedName>
        <fullName evidence="2">DUF4956 domain-containing protein</fullName>
    </submittedName>
</protein>
<accession>A0A895YP82</accession>
<dbReference type="EMBL" id="CP070499">
    <property type="protein sequence ID" value="QSB16526.1"/>
    <property type="molecule type" value="Genomic_DNA"/>
</dbReference>
<evidence type="ECO:0000256" key="1">
    <source>
        <dbReference type="SAM" id="Phobius"/>
    </source>
</evidence>
<keyword evidence="1" id="KW-1133">Transmembrane helix</keyword>
<keyword evidence="1" id="KW-0472">Membrane</keyword>
<evidence type="ECO:0000313" key="2">
    <source>
        <dbReference type="EMBL" id="QSB16526.1"/>
    </source>
</evidence>
<reference evidence="2" key="1">
    <citation type="submission" date="2021-02" db="EMBL/GenBank/DDBJ databases">
        <title>Natrosporangium hydrolyticum gen. nov., sp. nov, a haloalkaliphilic actinobacterium from a soda solonchak soil.</title>
        <authorList>
            <person name="Sorokin D.Y."/>
            <person name="Khijniak T.V."/>
            <person name="Zakharycheva A.P."/>
            <person name="Boueva O.V."/>
            <person name="Ariskina E.V."/>
            <person name="Hahnke R.L."/>
            <person name="Bunk B."/>
            <person name="Sproer C."/>
            <person name="Schumann P."/>
            <person name="Evtushenko L.I."/>
            <person name="Kublanov I.V."/>
        </authorList>
    </citation>
    <scope>NUCLEOTIDE SEQUENCE</scope>
    <source>
        <strain evidence="2">DSM 106523</strain>
    </source>
</reference>
<keyword evidence="1" id="KW-0812">Transmembrane</keyword>
<name>A0A895YP82_9ACTN</name>
<feature type="transmembrane region" description="Helical" evidence="1">
    <location>
        <begin position="107"/>
        <end position="126"/>
    </location>
</feature>
<dbReference type="Proteomes" id="UP000662857">
    <property type="component" value="Chromosome"/>
</dbReference>
<dbReference type="InterPro" id="IPR032531">
    <property type="entry name" value="DUF4956"/>
</dbReference>
<dbReference type="RefSeq" id="WP_239678750.1">
    <property type="nucleotide sequence ID" value="NZ_CP070499.1"/>
</dbReference>
<feature type="transmembrane region" description="Helical" evidence="1">
    <location>
        <begin position="31"/>
        <end position="50"/>
    </location>
</feature>
<evidence type="ECO:0000313" key="3">
    <source>
        <dbReference type="Proteomes" id="UP000662857"/>
    </source>
</evidence>
<dbReference type="KEGG" id="nhy:JQS43_09755"/>
<feature type="transmembrane region" description="Helical" evidence="1">
    <location>
        <begin position="6"/>
        <end position="24"/>
    </location>
</feature>
<keyword evidence="3" id="KW-1185">Reference proteome</keyword>
<gene>
    <name evidence="2" type="ORF">JQS43_09755</name>
</gene>